<sequence length="166" mass="19791">MSSIPHSHGVIFEAGRLAAEIIETAARDREEALDAREARLVRQETQLRRRERDLEAREKSFKWQPTTVIQRLWRWFFIEGIEEPEEFQCKFCHETFNNPVRAPCDHTFCKACIEQWLNERRSSKEPKRCYCSRELTIEELRRDRDTERAMTTAGLRPVWLEPVTVV</sequence>
<dbReference type="GO" id="GO:0008270">
    <property type="term" value="F:zinc ion binding"/>
    <property type="evidence" value="ECO:0007669"/>
    <property type="project" value="UniProtKB-KW"/>
</dbReference>
<keyword evidence="3" id="KW-0862">Zinc</keyword>
<organism evidence="6 7">
    <name type="scientific">Roridomyces roridus</name>
    <dbReference type="NCBI Taxonomy" id="1738132"/>
    <lineage>
        <taxon>Eukaryota</taxon>
        <taxon>Fungi</taxon>
        <taxon>Dikarya</taxon>
        <taxon>Basidiomycota</taxon>
        <taxon>Agaricomycotina</taxon>
        <taxon>Agaricomycetes</taxon>
        <taxon>Agaricomycetidae</taxon>
        <taxon>Agaricales</taxon>
        <taxon>Marasmiineae</taxon>
        <taxon>Mycenaceae</taxon>
        <taxon>Roridomyces</taxon>
    </lineage>
</organism>
<gene>
    <name evidence="6" type="ORF">FB45DRAFT_911278</name>
</gene>
<dbReference type="InterPro" id="IPR013083">
    <property type="entry name" value="Znf_RING/FYVE/PHD"/>
</dbReference>
<evidence type="ECO:0000256" key="3">
    <source>
        <dbReference type="ARBA" id="ARBA00022833"/>
    </source>
</evidence>
<dbReference type="InterPro" id="IPR001841">
    <property type="entry name" value="Znf_RING"/>
</dbReference>
<dbReference type="GO" id="GO:0043161">
    <property type="term" value="P:proteasome-mediated ubiquitin-dependent protein catabolic process"/>
    <property type="evidence" value="ECO:0007669"/>
    <property type="project" value="TreeGrafter"/>
</dbReference>
<evidence type="ECO:0000256" key="2">
    <source>
        <dbReference type="ARBA" id="ARBA00022771"/>
    </source>
</evidence>
<dbReference type="Gene3D" id="3.30.40.10">
    <property type="entry name" value="Zinc/RING finger domain, C3HC4 (zinc finger)"/>
    <property type="match status" value="1"/>
</dbReference>
<dbReference type="InterPro" id="IPR017907">
    <property type="entry name" value="Znf_RING_CS"/>
</dbReference>
<evidence type="ECO:0000313" key="6">
    <source>
        <dbReference type="EMBL" id="KAJ7635319.1"/>
    </source>
</evidence>
<dbReference type="PROSITE" id="PS50089">
    <property type="entry name" value="ZF_RING_2"/>
    <property type="match status" value="1"/>
</dbReference>
<protein>
    <recommendedName>
        <fullName evidence="5">RING-type domain-containing protein</fullName>
    </recommendedName>
</protein>
<accession>A0AAD7C0J2</accession>
<name>A0AAD7C0J2_9AGAR</name>
<feature type="domain" description="RING-type" evidence="5">
    <location>
        <begin position="89"/>
        <end position="129"/>
    </location>
</feature>
<dbReference type="GO" id="GO:0061630">
    <property type="term" value="F:ubiquitin protein ligase activity"/>
    <property type="evidence" value="ECO:0007669"/>
    <property type="project" value="TreeGrafter"/>
</dbReference>
<comment type="caution">
    <text evidence="6">The sequence shown here is derived from an EMBL/GenBank/DDBJ whole genome shotgun (WGS) entry which is preliminary data.</text>
</comment>
<keyword evidence="2 4" id="KW-0863">Zinc-finger</keyword>
<dbReference type="AlphaFoldDB" id="A0AAD7C0J2"/>
<evidence type="ECO:0000256" key="1">
    <source>
        <dbReference type="ARBA" id="ARBA00022723"/>
    </source>
</evidence>
<dbReference type="Pfam" id="PF13923">
    <property type="entry name" value="zf-C3HC4_2"/>
    <property type="match status" value="1"/>
</dbReference>
<dbReference type="SUPFAM" id="SSF57850">
    <property type="entry name" value="RING/U-box"/>
    <property type="match status" value="1"/>
</dbReference>
<dbReference type="PROSITE" id="PS00518">
    <property type="entry name" value="ZF_RING_1"/>
    <property type="match status" value="1"/>
</dbReference>
<evidence type="ECO:0000259" key="5">
    <source>
        <dbReference type="PROSITE" id="PS50089"/>
    </source>
</evidence>
<dbReference type="PANTHER" id="PTHR15898:SF13">
    <property type="entry name" value="BIFUNCTIONAL APOPTOSIS REGULATOR"/>
    <property type="match status" value="1"/>
</dbReference>
<evidence type="ECO:0000256" key="4">
    <source>
        <dbReference type="PROSITE-ProRule" id="PRU00175"/>
    </source>
</evidence>
<keyword evidence="1" id="KW-0479">Metal-binding</keyword>
<dbReference type="Proteomes" id="UP001221142">
    <property type="component" value="Unassembled WGS sequence"/>
</dbReference>
<dbReference type="PANTHER" id="PTHR15898">
    <property type="entry name" value="BIFUNCTIONAL APOPTOSIS REGULATOR"/>
    <property type="match status" value="1"/>
</dbReference>
<dbReference type="EMBL" id="JARKIF010000007">
    <property type="protein sequence ID" value="KAJ7635319.1"/>
    <property type="molecule type" value="Genomic_DNA"/>
</dbReference>
<evidence type="ECO:0000313" key="7">
    <source>
        <dbReference type="Proteomes" id="UP001221142"/>
    </source>
</evidence>
<proteinExistence type="predicted"/>
<reference evidence="6" key="1">
    <citation type="submission" date="2023-03" db="EMBL/GenBank/DDBJ databases">
        <title>Massive genome expansion in bonnet fungi (Mycena s.s.) driven by repeated elements and novel gene families across ecological guilds.</title>
        <authorList>
            <consortium name="Lawrence Berkeley National Laboratory"/>
            <person name="Harder C.B."/>
            <person name="Miyauchi S."/>
            <person name="Viragh M."/>
            <person name="Kuo A."/>
            <person name="Thoen E."/>
            <person name="Andreopoulos B."/>
            <person name="Lu D."/>
            <person name="Skrede I."/>
            <person name="Drula E."/>
            <person name="Henrissat B."/>
            <person name="Morin E."/>
            <person name="Kohler A."/>
            <person name="Barry K."/>
            <person name="LaButti K."/>
            <person name="Morin E."/>
            <person name="Salamov A."/>
            <person name="Lipzen A."/>
            <person name="Mereny Z."/>
            <person name="Hegedus B."/>
            <person name="Baldrian P."/>
            <person name="Stursova M."/>
            <person name="Weitz H."/>
            <person name="Taylor A."/>
            <person name="Grigoriev I.V."/>
            <person name="Nagy L.G."/>
            <person name="Martin F."/>
            <person name="Kauserud H."/>
        </authorList>
    </citation>
    <scope>NUCLEOTIDE SEQUENCE</scope>
    <source>
        <strain evidence="6">9284</strain>
    </source>
</reference>
<keyword evidence="7" id="KW-1185">Reference proteome</keyword>